<accession>A0A317DUH9</accession>
<reference evidence="8" key="1">
    <citation type="submission" date="2018-05" db="EMBL/GenBank/DDBJ databases">
        <title>Zavarzinia sp. HR-AS.</title>
        <authorList>
            <person name="Lee Y."/>
            <person name="Jeon C.O."/>
        </authorList>
    </citation>
    <scope>NUCLEOTIDE SEQUENCE [LARGE SCALE GENOMIC DNA]</scope>
    <source>
        <strain evidence="8">DSM 1231</strain>
    </source>
</reference>
<keyword evidence="4" id="KW-1133">Transmembrane helix</keyword>
<evidence type="ECO:0000256" key="2">
    <source>
        <dbReference type="ARBA" id="ARBA00022645"/>
    </source>
</evidence>
<evidence type="ECO:0000256" key="3">
    <source>
        <dbReference type="ARBA" id="ARBA00023136"/>
    </source>
</evidence>
<dbReference type="Gene3D" id="3.30.450.330">
    <property type="match status" value="1"/>
</dbReference>
<keyword evidence="2" id="KW-0645">Protease</keyword>
<dbReference type="InterPro" id="IPR036138">
    <property type="entry name" value="PBP_dimer_sf"/>
</dbReference>
<comment type="subcellular location">
    <subcellularLocation>
        <location evidence="1">Membrane</location>
    </subcellularLocation>
</comment>
<dbReference type="GO" id="GO:0071555">
    <property type="term" value="P:cell wall organization"/>
    <property type="evidence" value="ECO:0007669"/>
    <property type="project" value="TreeGrafter"/>
</dbReference>
<dbReference type="RefSeq" id="WP_109923178.1">
    <property type="nucleotide sequence ID" value="NZ_QGLF01000007.1"/>
</dbReference>
<feature type="transmembrane region" description="Helical" evidence="4">
    <location>
        <begin position="55"/>
        <end position="74"/>
    </location>
</feature>
<evidence type="ECO:0000256" key="4">
    <source>
        <dbReference type="SAM" id="Phobius"/>
    </source>
</evidence>
<dbReference type="AlphaFoldDB" id="A0A317DUH9"/>
<dbReference type="Gene3D" id="3.90.1310.10">
    <property type="entry name" value="Penicillin-binding protein 2a (Domain 2)"/>
    <property type="match status" value="1"/>
</dbReference>
<evidence type="ECO:0000259" key="6">
    <source>
        <dbReference type="Pfam" id="PF03717"/>
    </source>
</evidence>
<evidence type="ECO:0000313" key="7">
    <source>
        <dbReference type="EMBL" id="PWR18044.1"/>
    </source>
</evidence>
<evidence type="ECO:0000259" key="5">
    <source>
        <dbReference type="Pfam" id="PF00905"/>
    </source>
</evidence>
<dbReference type="GO" id="GO:0004180">
    <property type="term" value="F:carboxypeptidase activity"/>
    <property type="evidence" value="ECO:0007669"/>
    <property type="project" value="UniProtKB-KW"/>
</dbReference>
<keyword evidence="3 4" id="KW-0472">Membrane</keyword>
<dbReference type="Pfam" id="PF03717">
    <property type="entry name" value="PBP_dimer"/>
    <property type="match status" value="1"/>
</dbReference>
<protein>
    <submittedName>
        <fullName evidence="7">Penicillin-binding protein</fullName>
    </submittedName>
</protein>
<organism evidence="7 8">
    <name type="scientific">Zavarzinia compransoris</name>
    <dbReference type="NCBI Taxonomy" id="1264899"/>
    <lineage>
        <taxon>Bacteria</taxon>
        <taxon>Pseudomonadati</taxon>
        <taxon>Pseudomonadota</taxon>
        <taxon>Alphaproteobacteria</taxon>
        <taxon>Rhodospirillales</taxon>
        <taxon>Zavarziniaceae</taxon>
        <taxon>Zavarzinia</taxon>
    </lineage>
</organism>
<keyword evidence="2" id="KW-0378">Hydrolase</keyword>
<keyword evidence="2" id="KW-0121">Carboxypeptidase</keyword>
<comment type="caution">
    <text evidence="7">The sequence shown here is derived from an EMBL/GenBank/DDBJ whole genome shotgun (WGS) entry which is preliminary data.</text>
</comment>
<dbReference type="PANTHER" id="PTHR30627:SF1">
    <property type="entry name" value="PEPTIDOGLYCAN D,D-TRANSPEPTIDASE FTSI"/>
    <property type="match status" value="1"/>
</dbReference>
<dbReference type="GO" id="GO:0008658">
    <property type="term" value="F:penicillin binding"/>
    <property type="evidence" value="ECO:0007669"/>
    <property type="project" value="InterPro"/>
</dbReference>
<evidence type="ECO:0000256" key="1">
    <source>
        <dbReference type="ARBA" id="ARBA00004370"/>
    </source>
</evidence>
<evidence type="ECO:0000313" key="8">
    <source>
        <dbReference type="Proteomes" id="UP000246077"/>
    </source>
</evidence>
<proteinExistence type="predicted"/>
<dbReference type="InterPro" id="IPR005311">
    <property type="entry name" value="PBP_dimer"/>
</dbReference>
<keyword evidence="4" id="KW-0812">Transmembrane</keyword>
<dbReference type="SUPFAM" id="SSF56601">
    <property type="entry name" value="beta-lactamase/transpeptidase-like"/>
    <property type="match status" value="1"/>
</dbReference>
<dbReference type="InterPro" id="IPR001460">
    <property type="entry name" value="PCN-bd_Tpept"/>
</dbReference>
<dbReference type="SUPFAM" id="SSF56519">
    <property type="entry name" value="Penicillin binding protein dimerisation domain"/>
    <property type="match status" value="1"/>
</dbReference>
<dbReference type="InterPro" id="IPR050515">
    <property type="entry name" value="Beta-lactam/transpept"/>
</dbReference>
<dbReference type="Proteomes" id="UP000246077">
    <property type="component" value="Unassembled WGS sequence"/>
</dbReference>
<dbReference type="OrthoDB" id="9789078at2"/>
<gene>
    <name evidence="7" type="ORF">DKG75_21140</name>
</gene>
<dbReference type="Gene3D" id="3.40.710.10">
    <property type="entry name" value="DD-peptidase/beta-lactamase superfamily"/>
    <property type="match status" value="1"/>
</dbReference>
<dbReference type="GO" id="GO:0005886">
    <property type="term" value="C:plasma membrane"/>
    <property type="evidence" value="ECO:0007669"/>
    <property type="project" value="TreeGrafter"/>
</dbReference>
<feature type="domain" description="Penicillin-binding protein transpeptidase" evidence="5">
    <location>
        <begin position="258"/>
        <end position="546"/>
    </location>
</feature>
<dbReference type="PANTHER" id="PTHR30627">
    <property type="entry name" value="PEPTIDOGLYCAN D,D-TRANSPEPTIDASE"/>
    <property type="match status" value="1"/>
</dbReference>
<feature type="domain" description="Penicillin-binding protein dimerisation" evidence="6">
    <location>
        <begin position="95"/>
        <end position="203"/>
    </location>
</feature>
<dbReference type="EMBL" id="QGLF01000007">
    <property type="protein sequence ID" value="PWR18044.1"/>
    <property type="molecule type" value="Genomic_DNA"/>
</dbReference>
<dbReference type="InterPro" id="IPR012338">
    <property type="entry name" value="Beta-lactam/transpept-like"/>
</dbReference>
<name>A0A317DUH9_9PROT</name>
<keyword evidence="8" id="KW-1185">Reference proteome</keyword>
<dbReference type="Pfam" id="PF00905">
    <property type="entry name" value="Transpeptidase"/>
    <property type="match status" value="1"/>
</dbReference>
<sequence length="590" mass="64015">MTDFDPGPVPHGPLPPLSAVHIPEGAAMLIGQRPRVTAMLDGQTKQAIETGRNRLMVLGAVFCFCFLALGLRLFDLSVMSQPDDVRVAGPVETMVERAPITDRNGTVLATNLTTASLYVDTSKLIDIDEAVSKLMRVLPDLSRAELDAKLRSGKSFVWIKRNLTPRQEYEVNSLGLPGLAFQREERRVYPYGRLASHILGFVDIDSKGISGVEARFDDLLRDPARHGKALQLSIDIRVQHAVTDELARAVQTFRAIGGSAIVQDVRTGEIVAMVSLPDFDPNNPREATPENRFNRSTLGTYEMGSTFKTFNTAMALDAGVAKLTSGYDATHPIKYGRFTISDDHPKARWLSVPEIFIYSSNIGSVKMALDAGIERQRDFMTRFSMTRRLSVELPEAGTPLVPNPWREINAMTIAFGHGLSVTPLHLSTGVSALINGGIYFQPTLLKPDEARPPAGERVVSSRTSAAMRKLMRLTVTMGTGKKSEVPGYWIGGKTGTAEKVAGGGYARKALLSSFVSGFPMTEPRYVVLVMIDEPKGTKETYGYATGGWTAAPTVGRIVERIAPMLGVLPTDGPDPATEGGVLIANATGKD</sequence>